<sequence length="105" mass="11652">MAWTISHGTITLETIEPSYTTIATLGQHLAHILPGDKWALLREVFDPHARCDRASFSPAYAVRMAAALEQAAAHRLMPRDWGELATRLAEAARRAAAAGDWWVWS</sequence>
<dbReference type="RefSeq" id="WP_102934462.1">
    <property type="nucleotide sequence ID" value="NZ_LJIW01000001.1"/>
</dbReference>
<proteinExistence type="predicted"/>
<protein>
    <recommendedName>
        <fullName evidence="1">DUF7739 domain-containing protein</fullName>
    </recommendedName>
</protein>
<keyword evidence="3" id="KW-1185">Reference proteome</keyword>
<gene>
    <name evidence="2" type="ORF">SMF913_13041</name>
</gene>
<reference evidence="2 3" key="1">
    <citation type="submission" date="2015-09" db="EMBL/GenBank/DDBJ databases">
        <title>Genome sequence, genome mining and natural product profiling of a biocontrol bacterium Streptomyces malaysiensis F913.</title>
        <authorList>
            <person name="Xu Y."/>
            <person name="Wei J."/>
            <person name="Xie J."/>
            <person name="Li T."/>
            <person name="Zhou Z."/>
        </authorList>
    </citation>
    <scope>NUCLEOTIDE SEQUENCE [LARGE SCALE GENOMIC DNA]</scope>
    <source>
        <strain evidence="2 3">F913</strain>
    </source>
</reference>
<name>A0A2J7Z9R8_STRMQ</name>
<dbReference type="AlphaFoldDB" id="A0A2J7Z9R8"/>
<dbReference type="InterPro" id="IPR056641">
    <property type="entry name" value="DUF7739"/>
</dbReference>
<evidence type="ECO:0000259" key="1">
    <source>
        <dbReference type="Pfam" id="PF24881"/>
    </source>
</evidence>
<dbReference type="Pfam" id="PF24881">
    <property type="entry name" value="DUF7739"/>
    <property type="match status" value="1"/>
</dbReference>
<comment type="caution">
    <text evidence="2">The sequence shown here is derived from an EMBL/GenBank/DDBJ whole genome shotgun (WGS) entry which is preliminary data.</text>
</comment>
<dbReference type="Proteomes" id="UP000236520">
    <property type="component" value="Unassembled WGS sequence"/>
</dbReference>
<dbReference type="EMBL" id="LJIW01000001">
    <property type="protein sequence ID" value="PNG97016.1"/>
    <property type="molecule type" value="Genomic_DNA"/>
</dbReference>
<organism evidence="2 3">
    <name type="scientific">Streptomyces malaysiensis</name>
    <dbReference type="NCBI Taxonomy" id="92644"/>
    <lineage>
        <taxon>Bacteria</taxon>
        <taxon>Bacillati</taxon>
        <taxon>Actinomycetota</taxon>
        <taxon>Actinomycetes</taxon>
        <taxon>Kitasatosporales</taxon>
        <taxon>Streptomycetaceae</taxon>
        <taxon>Streptomyces</taxon>
        <taxon>Streptomyces violaceusniger group</taxon>
    </lineage>
</organism>
<accession>A0A2J7Z9R8</accession>
<feature type="domain" description="DUF7739" evidence="1">
    <location>
        <begin position="16"/>
        <end position="105"/>
    </location>
</feature>
<evidence type="ECO:0000313" key="2">
    <source>
        <dbReference type="EMBL" id="PNG97016.1"/>
    </source>
</evidence>
<evidence type="ECO:0000313" key="3">
    <source>
        <dbReference type="Proteomes" id="UP000236520"/>
    </source>
</evidence>